<accession>A0A8J4PUB1</accession>
<keyword evidence="5" id="KW-1185">Reference proteome</keyword>
<dbReference type="GO" id="GO:0008757">
    <property type="term" value="F:S-adenosylmethionine-dependent methyltransferase activity"/>
    <property type="evidence" value="ECO:0007669"/>
    <property type="project" value="InterPro"/>
</dbReference>
<keyword evidence="2" id="KW-1133">Transmembrane helix</keyword>
<feature type="region of interest" description="Disordered" evidence="1">
    <location>
        <begin position="708"/>
        <end position="727"/>
    </location>
</feature>
<dbReference type="PANTHER" id="PTHR11319">
    <property type="entry name" value="G PROTEIN-COUPLED RECEPTOR-RELATED"/>
    <property type="match status" value="1"/>
</dbReference>
<gene>
    <name evidence="4" type="ORF">CYY_003712</name>
</gene>
<dbReference type="SUPFAM" id="SSF53335">
    <property type="entry name" value="S-adenosyl-L-methionine-dependent methyltransferases"/>
    <property type="match status" value="1"/>
</dbReference>
<reference evidence="4" key="1">
    <citation type="submission" date="2020-01" db="EMBL/GenBank/DDBJ databases">
        <title>Development of genomics and gene disruption for Polysphondylium violaceum indicates a role for the polyketide synthase stlB in stalk morphogenesis.</title>
        <authorList>
            <person name="Narita B."/>
            <person name="Kawabe Y."/>
            <person name="Kin K."/>
            <person name="Saito T."/>
            <person name="Gibbs R."/>
            <person name="Kuspa A."/>
            <person name="Muzny D."/>
            <person name="Queller D."/>
            <person name="Richards S."/>
            <person name="Strassman J."/>
            <person name="Sucgang R."/>
            <person name="Worley K."/>
            <person name="Schaap P."/>
        </authorList>
    </citation>
    <scope>NUCLEOTIDE SEQUENCE</scope>
    <source>
        <strain evidence="4">QSvi11</strain>
    </source>
</reference>
<evidence type="ECO:0000313" key="4">
    <source>
        <dbReference type="EMBL" id="KAF2074973.1"/>
    </source>
</evidence>
<protein>
    <recommendedName>
        <fullName evidence="3">Methyltransferase domain-containing protein</fullName>
    </recommendedName>
</protein>
<evidence type="ECO:0000256" key="2">
    <source>
        <dbReference type="SAM" id="Phobius"/>
    </source>
</evidence>
<name>A0A8J4PUB1_9MYCE</name>
<feature type="transmembrane region" description="Helical" evidence="2">
    <location>
        <begin position="736"/>
        <end position="758"/>
    </location>
</feature>
<feature type="domain" description="Methyltransferase" evidence="3">
    <location>
        <begin position="52"/>
        <end position="209"/>
    </location>
</feature>
<keyword evidence="2" id="KW-0812">Transmembrane</keyword>
<organism evidence="4 5">
    <name type="scientific">Polysphondylium violaceum</name>
    <dbReference type="NCBI Taxonomy" id="133409"/>
    <lineage>
        <taxon>Eukaryota</taxon>
        <taxon>Amoebozoa</taxon>
        <taxon>Evosea</taxon>
        <taxon>Eumycetozoa</taxon>
        <taxon>Dictyostelia</taxon>
        <taxon>Dictyosteliales</taxon>
        <taxon>Dictyosteliaceae</taxon>
        <taxon>Polysphondylium</taxon>
    </lineage>
</organism>
<dbReference type="CDD" id="cd02440">
    <property type="entry name" value="AdoMet_MTases"/>
    <property type="match status" value="1"/>
</dbReference>
<dbReference type="PANTHER" id="PTHR11319:SF35">
    <property type="entry name" value="OUTER MEMBRANE PROTEIN PMPC-RELATED"/>
    <property type="match status" value="1"/>
</dbReference>
<dbReference type="InterPro" id="IPR029063">
    <property type="entry name" value="SAM-dependent_MTases_sf"/>
</dbReference>
<comment type="caution">
    <text evidence="4">The sequence shown here is derived from an EMBL/GenBank/DDBJ whole genome shotgun (WGS) entry which is preliminary data.</text>
</comment>
<evidence type="ECO:0000256" key="1">
    <source>
        <dbReference type="SAM" id="MobiDB-lite"/>
    </source>
</evidence>
<evidence type="ECO:0000313" key="5">
    <source>
        <dbReference type="Proteomes" id="UP000695562"/>
    </source>
</evidence>
<dbReference type="InterPro" id="IPR025714">
    <property type="entry name" value="Methyltranfer_dom"/>
</dbReference>
<keyword evidence="2" id="KW-0472">Membrane</keyword>
<evidence type="ECO:0000259" key="3">
    <source>
        <dbReference type="Pfam" id="PF13847"/>
    </source>
</evidence>
<dbReference type="OrthoDB" id="24297at2759"/>
<dbReference type="Gene3D" id="3.40.50.150">
    <property type="entry name" value="Vaccinia Virus protein VP39"/>
    <property type="match status" value="1"/>
</dbReference>
<dbReference type="Proteomes" id="UP000695562">
    <property type="component" value="Unassembled WGS sequence"/>
</dbReference>
<proteinExistence type="predicted"/>
<sequence>MSSLNKTIVEHSVKVWDKSCTINLQSIKSGFPSLFSKDAFDLTIGKDNFFPSNVKILDIGCGAGTVSFCALDKIKDKSNDSYVLATDFSPKMIESVDQVIKNEKLLNIEAKVMDGQNLNEIKDNSFDYAYSVFGLIFFKDRSKGFNEIYRVLKPNGTICISSYCKGVPFDQTFTTVLKKYTTETDLPYHHSVLSLSDKDKFKKEMELAGFKNIYIHQSTHTMELPSADMFIKSPVFDSIIALVPIDRHQEFKDDIVEFIKSTWPDLKLPTSFYFGIDSNNNNNNTNCGLTFQGACKSLPLAYQSFISNSNGSDITQQQLVLYVTSGVYNATENTLTSIGSSGSNIGILNIESNQNNTSNSSVIFNGFNYNLPMFSFSTKTSQLSTIVMNNIQFVNSSFLISSSIPLQLNISNCKFENVSSNAGLFYLDTSPYYLGAAIVLENSVIENIELSVGSSFFSLTNYTVYLDNVFISNITGSFTMYNCNATITNSIFNEITSDKSPISSFGSDLLIKSSSFSSNVANVGGAISFELLGSLSNSLSVQMTNFTNNYASSYGGSVFLSNTQKLVEFLNCNFVNNSGESQGGAINAFNLNNLCINTCQFINNNSPTGGAIYFNKVITNMVDSQVSNNNAIKDGGAFYVLNSNITMNSVSFANNVAQEFGDNVDCISSSIDIHYSSLSGNYSGFYCPFGGCLISGLDFTSGLCPGQNETSSQSHNNSDSNSSSNEAERNSNRKKLIIVIVCSIVGGILVLGVIALIISCLRKNQINKIDESRYLLNS</sequence>
<dbReference type="AlphaFoldDB" id="A0A8J4PUB1"/>
<dbReference type="Pfam" id="PF13847">
    <property type="entry name" value="Methyltransf_31"/>
    <property type="match status" value="1"/>
</dbReference>
<feature type="compositionally biased region" description="Low complexity" evidence="1">
    <location>
        <begin position="709"/>
        <end position="725"/>
    </location>
</feature>
<dbReference type="EMBL" id="AJWJ01000120">
    <property type="protein sequence ID" value="KAF2074973.1"/>
    <property type="molecule type" value="Genomic_DNA"/>
</dbReference>